<reference evidence="12 13" key="1">
    <citation type="submission" date="2024-01" db="EMBL/GenBank/DDBJ databases">
        <title>The genome of the rayed Mediterranean limpet Patella caerulea (Linnaeus, 1758).</title>
        <authorList>
            <person name="Anh-Thu Weber A."/>
            <person name="Halstead-Nussloch G."/>
        </authorList>
    </citation>
    <scope>NUCLEOTIDE SEQUENCE [LARGE SCALE GENOMIC DNA]</scope>
    <source>
        <strain evidence="12">AATW-2023a</strain>
        <tissue evidence="12">Whole specimen</tissue>
    </source>
</reference>
<comment type="subcellular location">
    <subcellularLocation>
        <location evidence="1">Cell membrane</location>
    </subcellularLocation>
    <subcellularLocation>
        <location evidence="2">Cytoplasm</location>
    </subcellularLocation>
</comment>
<feature type="region of interest" description="Disordered" evidence="10">
    <location>
        <begin position="29"/>
        <end position="48"/>
    </location>
</feature>
<keyword evidence="3 9" id="KW-0728">SH3 domain</keyword>
<dbReference type="PANTHER" id="PTHR15135:SF7">
    <property type="entry name" value="STAC-LIKE, ISOFORM J"/>
    <property type="match status" value="1"/>
</dbReference>
<dbReference type="InterPro" id="IPR001452">
    <property type="entry name" value="SH3_domain"/>
</dbReference>
<dbReference type="Pfam" id="PF14604">
    <property type="entry name" value="SH3_9"/>
    <property type="match status" value="1"/>
</dbReference>
<dbReference type="GO" id="GO:1903078">
    <property type="term" value="P:positive regulation of protein localization to plasma membrane"/>
    <property type="evidence" value="ECO:0007669"/>
    <property type="project" value="TreeGrafter"/>
</dbReference>
<dbReference type="PRINTS" id="PR00452">
    <property type="entry name" value="SH3DOMAIN"/>
</dbReference>
<dbReference type="InterPro" id="IPR039688">
    <property type="entry name" value="STAC1/2/3"/>
</dbReference>
<dbReference type="Proteomes" id="UP001347796">
    <property type="component" value="Unassembled WGS sequence"/>
</dbReference>
<evidence type="ECO:0000259" key="11">
    <source>
        <dbReference type="PROSITE" id="PS50002"/>
    </source>
</evidence>
<keyword evidence="7" id="KW-0479">Metal-binding</keyword>
<dbReference type="SMART" id="SM00326">
    <property type="entry name" value="SH3"/>
    <property type="match status" value="1"/>
</dbReference>
<keyword evidence="8" id="KW-0472">Membrane</keyword>
<feature type="compositionally biased region" description="Low complexity" evidence="10">
    <location>
        <begin position="36"/>
        <end position="45"/>
    </location>
</feature>
<evidence type="ECO:0000256" key="2">
    <source>
        <dbReference type="ARBA" id="ARBA00004496"/>
    </source>
</evidence>
<evidence type="ECO:0000256" key="3">
    <source>
        <dbReference type="ARBA" id="ARBA00022443"/>
    </source>
</evidence>
<evidence type="ECO:0000256" key="7">
    <source>
        <dbReference type="ARBA" id="ARBA00022771"/>
    </source>
</evidence>
<dbReference type="GO" id="GO:0008270">
    <property type="term" value="F:zinc ion binding"/>
    <property type="evidence" value="ECO:0007669"/>
    <property type="project" value="UniProtKB-KW"/>
</dbReference>
<dbReference type="InterPro" id="IPR036028">
    <property type="entry name" value="SH3-like_dom_sf"/>
</dbReference>
<gene>
    <name evidence="12" type="ORF">SNE40_001961</name>
</gene>
<dbReference type="SUPFAM" id="SSF50044">
    <property type="entry name" value="SH3-domain"/>
    <property type="match status" value="1"/>
</dbReference>
<name>A0AAN8Q6X1_PATCE</name>
<sequence>MESTSTSSAAALRRKFGFGHRSCSLEIEDKVRHSGSHSSSPLQSPKSKKKEYPQFIVLYHFKGKEKDDLDLRAGCKVTVTDSSDPDWWKGKYNGKVGYFPATYLQRIIPSQRVFQVTHTMNLSEGFNGMRLHKDQIVVQCGDEENGMVHVRSASNKEAVCPRKYLLEL</sequence>
<keyword evidence="7" id="KW-0862">Zinc</keyword>
<dbReference type="EMBL" id="JAZGQO010000002">
    <property type="protein sequence ID" value="KAK6190007.1"/>
    <property type="molecule type" value="Genomic_DNA"/>
</dbReference>
<feature type="domain" description="SH3" evidence="11">
    <location>
        <begin position="50"/>
        <end position="109"/>
    </location>
</feature>
<evidence type="ECO:0000256" key="8">
    <source>
        <dbReference type="ARBA" id="ARBA00023136"/>
    </source>
</evidence>
<dbReference type="PROSITE" id="PS50002">
    <property type="entry name" value="SH3"/>
    <property type="match status" value="1"/>
</dbReference>
<evidence type="ECO:0000256" key="10">
    <source>
        <dbReference type="SAM" id="MobiDB-lite"/>
    </source>
</evidence>
<keyword evidence="4" id="KW-1003">Cell membrane</keyword>
<evidence type="ECO:0000256" key="4">
    <source>
        <dbReference type="ARBA" id="ARBA00022475"/>
    </source>
</evidence>
<protein>
    <recommendedName>
        <fullName evidence="11">SH3 domain-containing protein</fullName>
    </recommendedName>
</protein>
<organism evidence="12 13">
    <name type="scientific">Patella caerulea</name>
    <name type="common">Rayed Mediterranean limpet</name>
    <dbReference type="NCBI Taxonomy" id="87958"/>
    <lineage>
        <taxon>Eukaryota</taxon>
        <taxon>Metazoa</taxon>
        <taxon>Spiralia</taxon>
        <taxon>Lophotrochozoa</taxon>
        <taxon>Mollusca</taxon>
        <taxon>Gastropoda</taxon>
        <taxon>Patellogastropoda</taxon>
        <taxon>Patelloidea</taxon>
        <taxon>Patellidae</taxon>
        <taxon>Patella</taxon>
    </lineage>
</organism>
<dbReference type="PANTHER" id="PTHR15135">
    <property type="entry name" value="STAC"/>
    <property type="match status" value="1"/>
</dbReference>
<evidence type="ECO:0000256" key="9">
    <source>
        <dbReference type="PROSITE-ProRule" id="PRU00192"/>
    </source>
</evidence>
<evidence type="ECO:0000313" key="12">
    <source>
        <dbReference type="EMBL" id="KAK6190007.1"/>
    </source>
</evidence>
<evidence type="ECO:0000256" key="5">
    <source>
        <dbReference type="ARBA" id="ARBA00022490"/>
    </source>
</evidence>
<keyword evidence="6" id="KW-0677">Repeat</keyword>
<evidence type="ECO:0000256" key="1">
    <source>
        <dbReference type="ARBA" id="ARBA00004236"/>
    </source>
</evidence>
<dbReference type="GO" id="GO:0005737">
    <property type="term" value="C:cytoplasm"/>
    <property type="evidence" value="ECO:0007669"/>
    <property type="project" value="UniProtKB-SubCell"/>
</dbReference>
<proteinExistence type="predicted"/>
<evidence type="ECO:0000256" key="6">
    <source>
        <dbReference type="ARBA" id="ARBA00022737"/>
    </source>
</evidence>
<dbReference type="Pfam" id="PF26085">
    <property type="entry name" value="SH3_20"/>
    <property type="match status" value="1"/>
</dbReference>
<keyword evidence="13" id="KW-1185">Reference proteome</keyword>
<dbReference type="Gene3D" id="2.30.30.40">
    <property type="entry name" value="SH3 Domains"/>
    <property type="match status" value="1"/>
</dbReference>
<keyword evidence="5" id="KW-0963">Cytoplasm</keyword>
<dbReference type="GO" id="GO:0005886">
    <property type="term" value="C:plasma membrane"/>
    <property type="evidence" value="ECO:0007669"/>
    <property type="project" value="UniProtKB-SubCell"/>
</dbReference>
<accession>A0AAN8Q6X1</accession>
<evidence type="ECO:0000313" key="13">
    <source>
        <dbReference type="Proteomes" id="UP001347796"/>
    </source>
</evidence>
<dbReference type="GO" id="GO:0003009">
    <property type="term" value="P:skeletal muscle contraction"/>
    <property type="evidence" value="ECO:0007669"/>
    <property type="project" value="TreeGrafter"/>
</dbReference>
<comment type="caution">
    <text evidence="12">The sequence shown here is derived from an EMBL/GenBank/DDBJ whole genome shotgun (WGS) entry which is preliminary data.</text>
</comment>
<keyword evidence="7" id="KW-0863">Zinc-finger</keyword>
<dbReference type="FunFam" id="2.30.30.40:FF:000221">
    <property type="entry name" value="SH3 and cysteine-rich domain-containing protein 2"/>
    <property type="match status" value="1"/>
</dbReference>
<dbReference type="InterPro" id="IPR059031">
    <property type="entry name" value="SH3_20"/>
</dbReference>
<dbReference type="AlphaFoldDB" id="A0AAN8Q6X1"/>